<feature type="transmembrane region" description="Helical" evidence="8">
    <location>
        <begin position="175"/>
        <end position="192"/>
    </location>
</feature>
<protein>
    <recommendedName>
        <fullName evidence="10">Drug/Metabolite transporter superfamily</fullName>
    </recommendedName>
</protein>
<sequence>MDAIKRLFDAQPVDSRWVSGLALAQGCAFLTSLSATASTALANRGASAPAWQSFFIYVLLGGFYVPYHARQKSRESEADDASGAGGHGTGFTEPAPPPPSSPPLSTGLTPQGTSSSSRTPARYALLAFIDTQANYWIVKAFRYTSLTSVTLLDCAAVPFSMALSIAILGSSYSRAHIAGGALSFCGLALLVLTDTKSGGGSGGSNPPLGDFMVIVAAALYASSNVLQERALLEGASTSEVLAAIGGMGAVISGIQCAVFELKDLSKVGRAAGAEGFLEMAAFAVSLFAMYSLVPEVLRRSGSAAFNVGMLSSDLWAALARVVFFAGFTAASFLSFAASFVLVAFGTVVFASAGDPLRLGGERRREYEVLDEDLEDRPAPPPL</sequence>
<dbReference type="InterPro" id="IPR037185">
    <property type="entry name" value="EmrE-like"/>
</dbReference>
<comment type="subcellular location">
    <subcellularLocation>
        <location evidence="1">Membrane</location>
        <topology evidence="1">Multi-pass membrane protein</topology>
    </subcellularLocation>
</comment>
<dbReference type="InterPro" id="IPR052221">
    <property type="entry name" value="SLC35F_Transporter"/>
</dbReference>
<organism evidence="9">
    <name type="scientific">Micromonas pusilla</name>
    <name type="common">Picoplanktonic green alga</name>
    <name type="synonym">Chromulina pusilla</name>
    <dbReference type="NCBI Taxonomy" id="38833"/>
    <lineage>
        <taxon>Eukaryota</taxon>
        <taxon>Viridiplantae</taxon>
        <taxon>Chlorophyta</taxon>
        <taxon>Mamiellophyceae</taxon>
        <taxon>Mamiellales</taxon>
        <taxon>Mamiellaceae</taxon>
        <taxon>Micromonas</taxon>
    </lineage>
</organism>
<evidence type="ECO:0000256" key="4">
    <source>
        <dbReference type="ARBA" id="ARBA00022692"/>
    </source>
</evidence>
<feature type="transmembrane region" description="Helical" evidence="8">
    <location>
        <begin position="204"/>
        <end position="221"/>
    </location>
</feature>
<proteinExistence type="inferred from homology"/>
<evidence type="ECO:0000256" key="8">
    <source>
        <dbReference type="SAM" id="Phobius"/>
    </source>
</evidence>
<evidence type="ECO:0000256" key="2">
    <source>
        <dbReference type="ARBA" id="ARBA00007863"/>
    </source>
</evidence>
<name>A0A7S0ICT4_MICPS</name>
<dbReference type="PROSITE" id="PS51257">
    <property type="entry name" value="PROKAR_LIPOPROTEIN"/>
    <property type="match status" value="1"/>
</dbReference>
<feature type="transmembrane region" description="Helical" evidence="8">
    <location>
        <begin position="317"/>
        <end position="350"/>
    </location>
</feature>
<dbReference type="PANTHER" id="PTHR14233:SF4">
    <property type="entry name" value="SOLUTE CARRIER FAMILY 35 MEMBER F2"/>
    <property type="match status" value="1"/>
</dbReference>
<evidence type="ECO:0000313" key="9">
    <source>
        <dbReference type="EMBL" id="CAD8517706.1"/>
    </source>
</evidence>
<evidence type="ECO:0000256" key="5">
    <source>
        <dbReference type="ARBA" id="ARBA00022989"/>
    </source>
</evidence>
<feature type="region of interest" description="Disordered" evidence="7">
    <location>
        <begin position="75"/>
        <end position="117"/>
    </location>
</feature>
<keyword evidence="5 8" id="KW-1133">Transmembrane helix</keyword>
<dbReference type="AlphaFoldDB" id="A0A7S0ICT4"/>
<evidence type="ECO:0000256" key="6">
    <source>
        <dbReference type="ARBA" id="ARBA00023136"/>
    </source>
</evidence>
<dbReference type="GO" id="GO:0022857">
    <property type="term" value="F:transmembrane transporter activity"/>
    <property type="evidence" value="ECO:0007669"/>
    <property type="project" value="InterPro"/>
</dbReference>
<comment type="similarity">
    <text evidence="2">Belongs to the SLC35F solute transporter family.</text>
</comment>
<keyword evidence="3" id="KW-0813">Transport</keyword>
<dbReference type="GO" id="GO:0016020">
    <property type="term" value="C:membrane"/>
    <property type="evidence" value="ECO:0007669"/>
    <property type="project" value="UniProtKB-SubCell"/>
</dbReference>
<evidence type="ECO:0000256" key="1">
    <source>
        <dbReference type="ARBA" id="ARBA00004141"/>
    </source>
</evidence>
<keyword evidence="6 8" id="KW-0472">Membrane</keyword>
<dbReference type="Pfam" id="PF06027">
    <property type="entry name" value="SLC35F"/>
    <property type="match status" value="1"/>
</dbReference>
<evidence type="ECO:0000256" key="3">
    <source>
        <dbReference type="ARBA" id="ARBA00022448"/>
    </source>
</evidence>
<feature type="transmembrane region" description="Helical" evidence="8">
    <location>
        <begin position="273"/>
        <end position="293"/>
    </location>
</feature>
<dbReference type="EMBL" id="HBEQ01006486">
    <property type="protein sequence ID" value="CAD8517706.1"/>
    <property type="molecule type" value="Transcribed_RNA"/>
</dbReference>
<evidence type="ECO:0000256" key="7">
    <source>
        <dbReference type="SAM" id="MobiDB-lite"/>
    </source>
</evidence>
<dbReference type="SUPFAM" id="SSF103481">
    <property type="entry name" value="Multidrug resistance efflux transporter EmrE"/>
    <property type="match status" value="1"/>
</dbReference>
<gene>
    <name evidence="9" type="ORF">MCOM1403_LOCUS5132</name>
</gene>
<evidence type="ECO:0008006" key="10">
    <source>
        <dbReference type="Google" id="ProtNLM"/>
    </source>
</evidence>
<dbReference type="PANTHER" id="PTHR14233">
    <property type="entry name" value="DUF914-RELATED"/>
    <property type="match status" value="1"/>
</dbReference>
<accession>A0A7S0ICT4</accession>
<feature type="transmembrane region" description="Helical" evidence="8">
    <location>
        <begin position="241"/>
        <end position="261"/>
    </location>
</feature>
<feature type="transmembrane region" description="Helical" evidence="8">
    <location>
        <begin position="149"/>
        <end position="169"/>
    </location>
</feature>
<dbReference type="InterPro" id="IPR009262">
    <property type="entry name" value="SLC35_F1/F2/F6"/>
</dbReference>
<reference evidence="9" key="1">
    <citation type="submission" date="2021-01" db="EMBL/GenBank/DDBJ databases">
        <authorList>
            <person name="Corre E."/>
            <person name="Pelletier E."/>
            <person name="Niang G."/>
            <person name="Scheremetjew M."/>
            <person name="Finn R."/>
            <person name="Kale V."/>
            <person name="Holt S."/>
            <person name="Cochrane G."/>
            <person name="Meng A."/>
            <person name="Brown T."/>
            <person name="Cohen L."/>
        </authorList>
    </citation>
    <scope>NUCLEOTIDE SEQUENCE</scope>
    <source>
        <strain evidence="9">CCMP1723</strain>
    </source>
</reference>
<keyword evidence="4 8" id="KW-0812">Transmembrane</keyword>